<accession>A0A8T0IHC1</accession>
<keyword evidence="3" id="KW-1185">Reference proteome</keyword>
<evidence type="ECO:0000313" key="3">
    <source>
        <dbReference type="Proteomes" id="UP000822688"/>
    </source>
</evidence>
<evidence type="ECO:0000313" key="2">
    <source>
        <dbReference type="EMBL" id="KAG0581938.1"/>
    </source>
</evidence>
<comment type="caution">
    <text evidence="2">The sequence shown here is derived from an EMBL/GenBank/DDBJ whole genome shotgun (WGS) entry which is preliminary data.</text>
</comment>
<protein>
    <submittedName>
        <fullName evidence="2">Uncharacterized protein</fullName>
    </submittedName>
</protein>
<dbReference type="Proteomes" id="UP000822688">
    <property type="component" value="Chromosome 3"/>
</dbReference>
<dbReference type="AlphaFoldDB" id="A0A8T0IHC1"/>
<keyword evidence="1" id="KW-0732">Signal</keyword>
<name>A0A8T0IHC1_CERPU</name>
<reference evidence="2" key="1">
    <citation type="submission" date="2020-06" db="EMBL/GenBank/DDBJ databases">
        <title>WGS assembly of Ceratodon purpureus strain R40.</title>
        <authorList>
            <person name="Carey S.B."/>
            <person name="Jenkins J."/>
            <person name="Shu S."/>
            <person name="Lovell J.T."/>
            <person name="Sreedasyam A."/>
            <person name="Maumus F."/>
            <person name="Tiley G.P."/>
            <person name="Fernandez-Pozo N."/>
            <person name="Barry K."/>
            <person name="Chen C."/>
            <person name="Wang M."/>
            <person name="Lipzen A."/>
            <person name="Daum C."/>
            <person name="Saski C.A."/>
            <person name="Payton A.C."/>
            <person name="Mcbreen J.C."/>
            <person name="Conrad R.E."/>
            <person name="Kollar L.M."/>
            <person name="Olsson S."/>
            <person name="Huttunen S."/>
            <person name="Landis J.B."/>
            <person name="Wickett N.J."/>
            <person name="Johnson M.G."/>
            <person name="Rensing S.A."/>
            <person name="Grimwood J."/>
            <person name="Schmutz J."/>
            <person name="Mcdaniel S.F."/>
        </authorList>
    </citation>
    <scope>NUCLEOTIDE SEQUENCE</scope>
    <source>
        <strain evidence="2">R40</strain>
    </source>
</reference>
<organism evidence="2 3">
    <name type="scientific">Ceratodon purpureus</name>
    <name type="common">Fire moss</name>
    <name type="synonym">Dicranum purpureum</name>
    <dbReference type="NCBI Taxonomy" id="3225"/>
    <lineage>
        <taxon>Eukaryota</taxon>
        <taxon>Viridiplantae</taxon>
        <taxon>Streptophyta</taxon>
        <taxon>Embryophyta</taxon>
        <taxon>Bryophyta</taxon>
        <taxon>Bryophytina</taxon>
        <taxon>Bryopsida</taxon>
        <taxon>Dicranidae</taxon>
        <taxon>Pseudoditrichales</taxon>
        <taxon>Ditrichaceae</taxon>
        <taxon>Ceratodon</taxon>
    </lineage>
</organism>
<dbReference type="EMBL" id="CM026423">
    <property type="protein sequence ID" value="KAG0581938.1"/>
    <property type="molecule type" value="Genomic_DNA"/>
</dbReference>
<feature type="chain" id="PRO_5035763575" evidence="1">
    <location>
        <begin position="22"/>
        <end position="53"/>
    </location>
</feature>
<evidence type="ECO:0000256" key="1">
    <source>
        <dbReference type="SAM" id="SignalP"/>
    </source>
</evidence>
<sequence length="53" mass="6202">MSIYQWKSFLLSILLVLVIHKYPCPGLTRFGTCWSVGSRNDKCLFSTLFQFKQ</sequence>
<gene>
    <name evidence="2" type="ORF">KC19_3G021500</name>
</gene>
<proteinExistence type="predicted"/>
<feature type="signal peptide" evidence="1">
    <location>
        <begin position="1"/>
        <end position="21"/>
    </location>
</feature>